<evidence type="ECO:0000256" key="4">
    <source>
        <dbReference type="ARBA" id="ARBA00022695"/>
    </source>
</evidence>
<dbReference type="PROSITE" id="PS50880">
    <property type="entry name" value="TOPRIM"/>
    <property type="match status" value="1"/>
</dbReference>
<keyword evidence="10 12" id="KW-0238">DNA-binding</keyword>
<comment type="catalytic activity">
    <reaction evidence="12">
        <text>ssDNA + n NTP = ssDNA/pppN(pN)n-1 hybrid + (n-1) diphosphate.</text>
        <dbReference type="EC" id="2.7.7.101"/>
    </reaction>
</comment>
<dbReference type="CDD" id="cd03364">
    <property type="entry name" value="TOPRIM_DnaG_primases"/>
    <property type="match status" value="1"/>
</dbReference>
<dbReference type="Gene3D" id="3.90.980.10">
    <property type="entry name" value="DNA primase, catalytic core, N-terminal domain"/>
    <property type="match status" value="1"/>
</dbReference>
<dbReference type="InterPro" id="IPR030846">
    <property type="entry name" value="DnaG_bac"/>
</dbReference>
<evidence type="ECO:0000256" key="5">
    <source>
        <dbReference type="ARBA" id="ARBA00022705"/>
    </source>
</evidence>
<dbReference type="NCBIfam" id="TIGR01391">
    <property type="entry name" value="dnaG"/>
    <property type="match status" value="1"/>
</dbReference>
<evidence type="ECO:0000259" key="13">
    <source>
        <dbReference type="PROSITE" id="PS50880"/>
    </source>
</evidence>
<dbReference type="GO" id="GO:0003677">
    <property type="term" value="F:DNA binding"/>
    <property type="evidence" value="ECO:0007669"/>
    <property type="project" value="UniProtKB-KW"/>
</dbReference>
<organism evidence="14 15">
    <name type="scientific">Hallella colorans</name>
    <dbReference type="NCBI Taxonomy" id="1703337"/>
    <lineage>
        <taxon>Bacteria</taxon>
        <taxon>Pseudomonadati</taxon>
        <taxon>Bacteroidota</taxon>
        <taxon>Bacteroidia</taxon>
        <taxon>Bacteroidales</taxon>
        <taxon>Prevotellaceae</taxon>
        <taxon>Hallella</taxon>
    </lineage>
</organism>
<evidence type="ECO:0000256" key="3">
    <source>
        <dbReference type="ARBA" id="ARBA00022679"/>
    </source>
</evidence>
<comment type="cofactor">
    <cofactor evidence="12">
        <name>Zn(2+)</name>
        <dbReference type="ChEBI" id="CHEBI:29105"/>
    </cofactor>
    <text evidence="12">Binds 1 zinc ion per monomer.</text>
</comment>
<dbReference type="AlphaFoldDB" id="A0A2U0UH36"/>
<dbReference type="InterPro" id="IPR006295">
    <property type="entry name" value="DNA_primase_DnaG"/>
</dbReference>
<protein>
    <recommendedName>
        <fullName evidence="12">DNA primase</fullName>
        <ecNumber evidence="12">2.7.7.101</ecNumber>
    </recommendedName>
</protein>
<keyword evidence="2 12" id="KW-0639">Primosome</keyword>
<evidence type="ECO:0000256" key="1">
    <source>
        <dbReference type="ARBA" id="ARBA00022478"/>
    </source>
</evidence>
<dbReference type="GO" id="GO:0006269">
    <property type="term" value="P:DNA replication, synthesis of primer"/>
    <property type="evidence" value="ECO:0007669"/>
    <property type="project" value="UniProtKB-UniRule"/>
</dbReference>
<dbReference type="SUPFAM" id="SSF57783">
    <property type="entry name" value="Zinc beta-ribbon"/>
    <property type="match status" value="1"/>
</dbReference>
<dbReference type="Gene3D" id="3.40.1360.10">
    <property type="match status" value="1"/>
</dbReference>
<dbReference type="InterPro" id="IPR006171">
    <property type="entry name" value="TOPRIM_dom"/>
</dbReference>
<dbReference type="InterPro" id="IPR013264">
    <property type="entry name" value="DNAG_N"/>
</dbReference>
<comment type="domain">
    <text evidence="12">Contains an N-terminal zinc-binding domain, a central core domain that contains the primase activity, and a C-terminal DnaB-binding domain.</text>
</comment>
<keyword evidence="9" id="KW-0460">Magnesium</keyword>
<dbReference type="Pfam" id="PF01807">
    <property type="entry name" value="Zn_ribbon_DnaG"/>
    <property type="match status" value="1"/>
</dbReference>
<keyword evidence="4 12" id="KW-0548">Nucleotidyltransferase</keyword>
<comment type="similarity">
    <text evidence="12">Belongs to the DnaG primase family.</text>
</comment>
<evidence type="ECO:0000313" key="14">
    <source>
        <dbReference type="EMBL" id="PVX56958.1"/>
    </source>
</evidence>
<proteinExistence type="inferred from homology"/>
<keyword evidence="6 12" id="KW-0479">Metal-binding</keyword>
<dbReference type="PANTHER" id="PTHR30313">
    <property type="entry name" value="DNA PRIMASE"/>
    <property type="match status" value="1"/>
</dbReference>
<keyword evidence="7 12" id="KW-0863">Zinc-finger</keyword>
<dbReference type="SUPFAM" id="SSF56731">
    <property type="entry name" value="DNA primase core"/>
    <property type="match status" value="1"/>
</dbReference>
<dbReference type="InterPro" id="IPR036977">
    <property type="entry name" value="DNA_primase_Znf_CHC2"/>
</dbReference>
<accession>A0A2U0UH36</accession>
<evidence type="ECO:0000256" key="9">
    <source>
        <dbReference type="ARBA" id="ARBA00022842"/>
    </source>
</evidence>
<gene>
    <name evidence="12" type="primary">dnaG</name>
    <name evidence="14" type="ORF">C7379_10579</name>
</gene>
<comment type="caution">
    <text evidence="14">The sequence shown here is derived from an EMBL/GenBank/DDBJ whole genome shotgun (WGS) entry which is preliminary data.</text>
</comment>
<dbReference type="SMART" id="SM00493">
    <property type="entry name" value="TOPRIM"/>
    <property type="match status" value="1"/>
</dbReference>
<evidence type="ECO:0000256" key="6">
    <source>
        <dbReference type="ARBA" id="ARBA00022723"/>
    </source>
</evidence>
<keyword evidence="5 12" id="KW-0235">DNA replication</keyword>
<dbReference type="PANTHER" id="PTHR30313:SF2">
    <property type="entry name" value="DNA PRIMASE"/>
    <property type="match status" value="1"/>
</dbReference>
<dbReference type="InterPro" id="IPR037068">
    <property type="entry name" value="DNA_primase_core_N_sf"/>
</dbReference>
<dbReference type="Pfam" id="PF08275">
    <property type="entry name" value="DNAG_N"/>
    <property type="match status" value="1"/>
</dbReference>
<feature type="domain" description="Toprim" evidence="13">
    <location>
        <begin position="271"/>
        <end position="352"/>
    </location>
</feature>
<name>A0A2U0UH36_9BACT</name>
<keyword evidence="1 12" id="KW-0240">DNA-directed RNA polymerase</keyword>
<sequence length="669" mass="76016">MPYIETGLYMIDRQTVERIKDAANIVEVVSEFVALKKAGANYKGLCPFHNEKTPSFFVSPARGTCHCFGCGKGGTPVNFVMEHEQMTYPEALRWLANKYHIEIKERELTDEEKEEQGKRESMFIVNEWACKYFEDLLHNHADGVAIGLRYFRGRGFRDDVIKKFRLGYDLLDRQALGLEALRQGYKEEFLLSTGICFKTDHGELIDRYAGRVVFPWIGVSGKVVGFTARVLDSRTKGINQKYVNSPASDVYQKDRELYGIWQAKKAIVKEDQVFLVEGQADVISMYQSGIENVVANSGTALSYHQIHTLHRFTSNITLVYDNDEAGLHAALRGTDMLLSEGMNLKVVLMPDGLDPDEYARNHTADEIKQYVERNAVDFIRFKSDLLLKGETDPAKRTAAIGSIIESVSHVQNQILRDSYIHDCAIRTGTKEYSLISQMNILIRNRRSKKVLEPEQVGAEPSSVTAAAEIPPITSADPLRQAAKVESLLTQIVVRHGERVIYENVEDEEGNVRDFTVAQYIHYSLDRDNLAFQEPVYNDILREAVAMSDDANFVAETYFVHHDDIRMSKVAIAMTADSYHLPNVKKEQAVGEEDRKVREENDLRDLRAQTNHLLLDFRMDYVEHHLKDLQTQISQAGTDATLLAELLAEYQDMQNMRNKLAKQLGSNIVL</sequence>
<dbReference type="InterPro" id="IPR034151">
    <property type="entry name" value="TOPRIM_DnaG_bac"/>
</dbReference>
<evidence type="ECO:0000256" key="12">
    <source>
        <dbReference type="HAMAP-Rule" id="MF_00974"/>
    </source>
</evidence>
<dbReference type="GO" id="GO:0000428">
    <property type="term" value="C:DNA-directed RNA polymerase complex"/>
    <property type="evidence" value="ECO:0007669"/>
    <property type="project" value="UniProtKB-KW"/>
</dbReference>
<keyword evidence="11 12" id="KW-0804">Transcription</keyword>
<keyword evidence="8 12" id="KW-0862">Zinc</keyword>
<reference evidence="14 15" key="1">
    <citation type="submission" date="2018-05" db="EMBL/GenBank/DDBJ databases">
        <title>Genomic Encyclopedia of Type Strains, Phase IV (KMG-IV): sequencing the most valuable type-strain genomes for metagenomic binning, comparative biology and taxonomic classification.</title>
        <authorList>
            <person name="Goeker M."/>
        </authorList>
    </citation>
    <scope>NUCLEOTIDE SEQUENCE [LARGE SCALE GENOMIC DNA]</scope>
    <source>
        <strain evidence="14 15">DSM 100333</strain>
    </source>
</reference>
<dbReference type="InterPro" id="IPR050219">
    <property type="entry name" value="DnaG_primase"/>
</dbReference>
<dbReference type="Gene3D" id="3.90.580.10">
    <property type="entry name" value="Zinc finger, CHC2-type domain"/>
    <property type="match status" value="1"/>
</dbReference>
<evidence type="ECO:0000256" key="2">
    <source>
        <dbReference type="ARBA" id="ARBA00022515"/>
    </source>
</evidence>
<dbReference type="GO" id="GO:0005737">
    <property type="term" value="C:cytoplasm"/>
    <property type="evidence" value="ECO:0007669"/>
    <property type="project" value="TreeGrafter"/>
</dbReference>
<dbReference type="Proteomes" id="UP000245870">
    <property type="component" value="Unassembled WGS sequence"/>
</dbReference>
<feature type="zinc finger region" description="CHC2-type" evidence="12">
    <location>
        <begin position="46"/>
        <end position="70"/>
    </location>
</feature>
<dbReference type="EC" id="2.7.7.101" evidence="12"/>
<dbReference type="GO" id="GO:0003899">
    <property type="term" value="F:DNA-directed RNA polymerase activity"/>
    <property type="evidence" value="ECO:0007669"/>
    <property type="project" value="UniProtKB-UniRule"/>
</dbReference>
<comment type="function">
    <text evidence="12">RNA polymerase that catalyzes the synthesis of short RNA molecules used as primers for DNA polymerase during DNA replication.</text>
</comment>
<dbReference type="GO" id="GO:1990077">
    <property type="term" value="C:primosome complex"/>
    <property type="evidence" value="ECO:0007669"/>
    <property type="project" value="UniProtKB-KW"/>
</dbReference>
<evidence type="ECO:0000256" key="10">
    <source>
        <dbReference type="ARBA" id="ARBA00023125"/>
    </source>
</evidence>
<dbReference type="Pfam" id="PF13155">
    <property type="entry name" value="Toprim_2"/>
    <property type="match status" value="1"/>
</dbReference>
<dbReference type="EMBL" id="QENY01000005">
    <property type="protein sequence ID" value="PVX56958.1"/>
    <property type="molecule type" value="Genomic_DNA"/>
</dbReference>
<keyword evidence="3 12" id="KW-0808">Transferase</keyword>
<dbReference type="GO" id="GO:0008270">
    <property type="term" value="F:zinc ion binding"/>
    <property type="evidence" value="ECO:0007669"/>
    <property type="project" value="UniProtKB-UniRule"/>
</dbReference>
<keyword evidence="15" id="KW-1185">Reference proteome</keyword>
<dbReference type="InterPro" id="IPR002694">
    <property type="entry name" value="Znf_CHC2"/>
</dbReference>
<dbReference type="FunFam" id="3.90.580.10:FF:000001">
    <property type="entry name" value="DNA primase"/>
    <property type="match status" value="1"/>
</dbReference>
<evidence type="ECO:0000256" key="11">
    <source>
        <dbReference type="ARBA" id="ARBA00023163"/>
    </source>
</evidence>
<evidence type="ECO:0000256" key="7">
    <source>
        <dbReference type="ARBA" id="ARBA00022771"/>
    </source>
</evidence>
<evidence type="ECO:0000313" key="15">
    <source>
        <dbReference type="Proteomes" id="UP000245870"/>
    </source>
</evidence>
<evidence type="ECO:0000256" key="8">
    <source>
        <dbReference type="ARBA" id="ARBA00022833"/>
    </source>
</evidence>
<dbReference type="HAMAP" id="MF_00974">
    <property type="entry name" value="DNA_primase_DnaG"/>
    <property type="match status" value="1"/>
</dbReference>
<dbReference type="SMART" id="SM00400">
    <property type="entry name" value="ZnF_CHCC"/>
    <property type="match status" value="1"/>
</dbReference>
<comment type="subunit">
    <text evidence="12">Monomer. Interacts with DnaB.</text>
</comment>